<dbReference type="PROSITE" id="PS01081">
    <property type="entry name" value="HTH_TETR_1"/>
    <property type="match status" value="1"/>
</dbReference>
<accession>A0A2S0WHJ3</accession>
<dbReference type="Pfam" id="PF00440">
    <property type="entry name" value="TetR_N"/>
    <property type="match status" value="1"/>
</dbReference>
<evidence type="ECO:0000313" key="5">
    <source>
        <dbReference type="Proteomes" id="UP000244384"/>
    </source>
</evidence>
<keyword evidence="3" id="KW-0804">Transcription</keyword>
<dbReference type="EMBL" id="CP026952">
    <property type="protein sequence ID" value="AWB90791.1"/>
    <property type="molecule type" value="Genomic_DNA"/>
</dbReference>
<dbReference type="GO" id="GO:0045892">
    <property type="term" value="P:negative regulation of DNA-templated transcription"/>
    <property type="evidence" value="ECO:0007669"/>
    <property type="project" value="UniProtKB-ARBA"/>
</dbReference>
<evidence type="ECO:0000256" key="3">
    <source>
        <dbReference type="ARBA" id="ARBA00023163"/>
    </source>
</evidence>
<dbReference type="KEGG" id="aez:C3E78_00270"/>
<dbReference type="PANTHER" id="PTHR30055">
    <property type="entry name" value="HTH-TYPE TRANSCRIPTIONAL REGULATOR RUTR"/>
    <property type="match status" value="1"/>
</dbReference>
<reference evidence="5" key="1">
    <citation type="submission" date="2018-01" db="EMBL/GenBank/DDBJ databases">
        <authorList>
            <person name="Li J."/>
        </authorList>
    </citation>
    <scope>NUCLEOTIDE SEQUENCE [LARGE SCALE GENOMIC DNA]</scope>
    <source>
        <strain evidence="5">592</strain>
    </source>
</reference>
<dbReference type="Pfam" id="PF17932">
    <property type="entry name" value="TetR_C_24"/>
    <property type="match status" value="1"/>
</dbReference>
<name>A0A2S0WHJ3_9ACTN</name>
<dbReference type="GO" id="GO:0003700">
    <property type="term" value="F:DNA-binding transcription factor activity"/>
    <property type="evidence" value="ECO:0007669"/>
    <property type="project" value="TreeGrafter"/>
</dbReference>
<dbReference type="AlphaFoldDB" id="A0A2S0WHJ3"/>
<keyword evidence="1" id="KW-0805">Transcription regulation</keyword>
<protein>
    <submittedName>
        <fullName evidence="4">TetR family transcriptional regulator</fullName>
    </submittedName>
</protein>
<dbReference type="RefSeq" id="WP_108576438.1">
    <property type="nucleotide sequence ID" value="NZ_CP026952.1"/>
</dbReference>
<evidence type="ECO:0000256" key="2">
    <source>
        <dbReference type="ARBA" id="ARBA00023125"/>
    </source>
</evidence>
<evidence type="ECO:0000256" key="1">
    <source>
        <dbReference type="ARBA" id="ARBA00023015"/>
    </source>
</evidence>
<dbReference type="Gene3D" id="1.10.10.60">
    <property type="entry name" value="Homeodomain-like"/>
    <property type="match status" value="1"/>
</dbReference>
<dbReference type="GO" id="GO:0000976">
    <property type="term" value="F:transcription cis-regulatory region binding"/>
    <property type="evidence" value="ECO:0007669"/>
    <property type="project" value="TreeGrafter"/>
</dbReference>
<dbReference type="PROSITE" id="PS50977">
    <property type="entry name" value="HTH_TETR_2"/>
    <property type="match status" value="1"/>
</dbReference>
<dbReference type="OrthoDB" id="3186364at2"/>
<dbReference type="Proteomes" id="UP000244384">
    <property type="component" value="Chromosome"/>
</dbReference>
<dbReference type="InterPro" id="IPR036271">
    <property type="entry name" value="Tet_transcr_reg_TetR-rel_C_sf"/>
</dbReference>
<dbReference type="InterPro" id="IPR050109">
    <property type="entry name" value="HTH-type_TetR-like_transc_reg"/>
</dbReference>
<dbReference type="InterPro" id="IPR041490">
    <property type="entry name" value="KstR2_TetR_C"/>
</dbReference>
<proteinExistence type="predicted"/>
<dbReference type="PRINTS" id="PR00455">
    <property type="entry name" value="HTHTETR"/>
</dbReference>
<dbReference type="SUPFAM" id="SSF46689">
    <property type="entry name" value="Homeodomain-like"/>
    <property type="match status" value="1"/>
</dbReference>
<dbReference type="SUPFAM" id="SSF48498">
    <property type="entry name" value="Tetracyclin repressor-like, C-terminal domain"/>
    <property type="match status" value="1"/>
</dbReference>
<dbReference type="InterPro" id="IPR009057">
    <property type="entry name" value="Homeodomain-like_sf"/>
</dbReference>
<evidence type="ECO:0000313" key="4">
    <source>
        <dbReference type="EMBL" id="AWB90791.1"/>
    </source>
</evidence>
<accession>A0A5F2ESJ0</accession>
<sequence>MTTRREQILDTAATLFAERGFHGVSVHDIGGACGISGPALYKHFAGKDDILAQALTSISEQLLAEGRARARAATDPSAALDALIAWHIEFALGHPALIVIQEREWGNLGAEGRREVRALQLAYIDIWVDVLRRLRDDLDAAEARAAVQATFGLLNSTPHSARISPEVMRTRLAAMARASLLA</sequence>
<dbReference type="Gene3D" id="1.10.357.10">
    <property type="entry name" value="Tetracycline Repressor, domain 2"/>
    <property type="match status" value="1"/>
</dbReference>
<dbReference type="FunFam" id="1.10.10.60:FF:000141">
    <property type="entry name" value="TetR family transcriptional regulator"/>
    <property type="match status" value="1"/>
</dbReference>
<dbReference type="InterPro" id="IPR023772">
    <property type="entry name" value="DNA-bd_HTH_TetR-type_CS"/>
</dbReference>
<keyword evidence="5" id="KW-1185">Reference proteome</keyword>
<dbReference type="InterPro" id="IPR001647">
    <property type="entry name" value="HTH_TetR"/>
</dbReference>
<organism evidence="4 5">
    <name type="scientific">Aeromicrobium chenweiae</name>
    <dbReference type="NCBI Taxonomy" id="2079793"/>
    <lineage>
        <taxon>Bacteria</taxon>
        <taxon>Bacillati</taxon>
        <taxon>Actinomycetota</taxon>
        <taxon>Actinomycetes</taxon>
        <taxon>Propionibacteriales</taxon>
        <taxon>Nocardioidaceae</taxon>
        <taxon>Aeromicrobium</taxon>
    </lineage>
</organism>
<keyword evidence="2" id="KW-0238">DNA-binding</keyword>
<gene>
    <name evidence="4" type="ORF">C3E78_00270</name>
</gene>
<dbReference type="PANTHER" id="PTHR30055:SF237">
    <property type="entry name" value="TRANSCRIPTIONAL REPRESSOR MCE3R"/>
    <property type="match status" value="1"/>
</dbReference>